<protein>
    <recommendedName>
        <fullName evidence="4">Integral membrane protein</fullName>
    </recommendedName>
</protein>
<comment type="caution">
    <text evidence="2">The sequence shown here is derived from an EMBL/GenBank/DDBJ whole genome shotgun (WGS) entry which is preliminary data.</text>
</comment>
<evidence type="ECO:0000313" key="3">
    <source>
        <dbReference type="Proteomes" id="UP001596112"/>
    </source>
</evidence>
<keyword evidence="1" id="KW-0472">Membrane</keyword>
<feature type="transmembrane region" description="Helical" evidence="1">
    <location>
        <begin position="174"/>
        <end position="197"/>
    </location>
</feature>
<evidence type="ECO:0000256" key="1">
    <source>
        <dbReference type="SAM" id="Phobius"/>
    </source>
</evidence>
<name>A0ABW1B5H3_9ACTN</name>
<evidence type="ECO:0008006" key="4">
    <source>
        <dbReference type="Google" id="ProtNLM"/>
    </source>
</evidence>
<sequence>MNATGRDLVRRLWVLSSLAVASTLVLFVSYRGVHDDTVPLASSSAPGILAVDTARSAVQQAHTAVDVDGSRPGPEATGDFHTRISVAHQSIAVAASEDVAGPADRHTLKTITGLITVYSAWVELAGQEEDASLRAAFLHYAERGRDDIVERLDELRDRRLVVAREQASFPWPLWLGWGAVVVLGLALCGALVEAQWFARRRFRTAVQPWLLAATVLWAGWVTVLGWFTLRARRAMTESLAELREVRSADGIPEAGANVERYMADAGFWASLSGWILVGGVVLMVLTVSGLGPRISEYRFRVPR</sequence>
<reference evidence="3" key="1">
    <citation type="journal article" date="2019" name="Int. J. Syst. Evol. Microbiol.">
        <title>The Global Catalogue of Microorganisms (GCM) 10K type strain sequencing project: providing services to taxonomists for standard genome sequencing and annotation.</title>
        <authorList>
            <consortium name="The Broad Institute Genomics Platform"/>
            <consortium name="The Broad Institute Genome Sequencing Center for Infectious Disease"/>
            <person name="Wu L."/>
            <person name="Ma J."/>
        </authorList>
    </citation>
    <scope>NUCLEOTIDE SEQUENCE [LARGE SCALE GENOMIC DNA]</scope>
    <source>
        <strain evidence="3">JCM 9918</strain>
    </source>
</reference>
<keyword evidence="1" id="KW-1133">Transmembrane helix</keyword>
<proteinExistence type="predicted"/>
<feature type="transmembrane region" description="Helical" evidence="1">
    <location>
        <begin position="12"/>
        <end position="30"/>
    </location>
</feature>
<organism evidence="2 3">
    <name type="scientific">Streptomyces heilongjiangensis</name>
    <dbReference type="NCBI Taxonomy" id="945052"/>
    <lineage>
        <taxon>Bacteria</taxon>
        <taxon>Bacillati</taxon>
        <taxon>Actinomycetota</taxon>
        <taxon>Actinomycetes</taxon>
        <taxon>Kitasatosporales</taxon>
        <taxon>Streptomycetaceae</taxon>
        <taxon>Streptomyces</taxon>
    </lineage>
</organism>
<accession>A0ABW1B5H3</accession>
<dbReference type="Proteomes" id="UP001596112">
    <property type="component" value="Unassembled WGS sequence"/>
</dbReference>
<keyword evidence="1" id="KW-0812">Transmembrane</keyword>
<evidence type="ECO:0000313" key="2">
    <source>
        <dbReference type="EMBL" id="MFC5808231.1"/>
    </source>
</evidence>
<gene>
    <name evidence="2" type="ORF">ACFQGO_12030</name>
</gene>
<dbReference type="EMBL" id="JBHSNZ010000006">
    <property type="protein sequence ID" value="MFC5808231.1"/>
    <property type="molecule type" value="Genomic_DNA"/>
</dbReference>
<feature type="transmembrane region" description="Helical" evidence="1">
    <location>
        <begin position="267"/>
        <end position="290"/>
    </location>
</feature>
<keyword evidence="3" id="KW-1185">Reference proteome</keyword>
<dbReference type="RefSeq" id="WP_272169561.1">
    <property type="nucleotide sequence ID" value="NZ_JAQOSL010000011.1"/>
</dbReference>
<feature type="transmembrane region" description="Helical" evidence="1">
    <location>
        <begin position="209"/>
        <end position="229"/>
    </location>
</feature>